<feature type="transmembrane region" description="Helical" evidence="1">
    <location>
        <begin position="35"/>
        <end position="56"/>
    </location>
</feature>
<dbReference type="InterPro" id="IPR008407">
    <property type="entry name" value="Brnchd-chn_aa_trnsp_AzlD"/>
</dbReference>
<name>A0ABT3X4A5_9BACL</name>
<reference evidence="2 3" key="1">
    <citation type="submission" date="2022-11" db="EMBL/GenBank/DDBJ databases">
        <title>Study of microbial diversity in lake waters.</title>
        <authorList>
            <person name="Zhang J."/>
        </authorList>
    </citation>
    <scope>NUCLEOTIDE SEQUENCE [LARGE SCALE GENOMIC DNA]</scope>
    <source>
        <strain evidence="2 3">DT12</strain>
    </source>
</reference>
<dbReference type="Proteomes" id="UP001208017">
    <property type="component" value="Unassembled WGS sequence"/>
</dbReference>
<sequence length="102" mass="11315">MSVEILLLFAAMMAVTYLTRRALLRMKADALSPRVRSGLQYIPVGIFAALIFTSLFQKDGELVFDWLALSACALCLLLMRVTKNFFLSFGVSLGLVVVMHVV</sequence>
<accession>A0ABT3X4A5</accession>
<evidence type="ECO:0000256" key="1">
    <source>
        <dbReference type="SAM" id="Phobius"/>
    </source>
</evidence>
<evidence type="ECO:0000313" key="2">
    <source>
        <dbReference type="EMBL" id="MCX7571719.1"/>
    </source>
</evidence>
<keyword evidence="1" id="KW-1133">Transmembrane helix</keyword>
<feature type="transmembrane region" description="Helical" evidence="1">
    <location>
        <begin position="85"/>
        <end position="101"/>
    </location>
</feature>
<comment type="caution">
    <text evidence="2">The sequence shown here is derived from an EMBL/GenBank/DDBJ whole genome shotgun (WGS) entry which is preliminary data.</text>
</comment>
<keyword evidence="3" id="KW-1185">Reference proteome</keyword>
<evidence type="ECO:0000313" key="3">
    <source>
        <dbReference type="Proteomes" id="UP001208017"/>
    </source>
</evidence>
<dbReference type="EMBL" id="JAPMLT010000012">
    <property type="protein sequence ID" value="MCX7571719.1"/>
    <property type="molecule type" value="Genomic_DNA"/>
</dbReference>
<proteinExistence type="predicted"/>
<protein>
    <submittedName>
        <fullName evidence="2">AzlD domain-containing protein</fullName>
    </submittedName>
</protein>
<organism evidence="2 3">
    <name type="scientific">Tumebacillus lacus</name>
    <dbReference type="NCBI Taxonomy" id="2995335"/>
    <lineage>
        <taxon>Bacteria</taxon>
        <taxon>Bacillati</taxon>
        <taxon>Bacillota</taxon>
        <taxon>Bacilli</taxon>
        <taxon>Bacillales</taxon>
        <taxon>Alicyclobacillaceae</taxon>
        <taxon>Tumebacillus</taxon>
    </lineage>
</organism>
<dbReference type="Pfam" id="PF05437">
    <property type="entry name" value="AzlD"/>
    <property type="match status" value="1"/>
</dbReference>
<gene>
    <name evidence="2" type="ORF">OS242_17385</name>
</gene>
<feature type="transmembrane region" description="Helical" evidence="1">
    <location>
        <begin position="6"/>
        <end position="23"/>
    </location>
</feature>
<keyword evidence="1" id="KW-0472">Membrane</keyword>
<dbReference type="RefSeq" id="WP_267152967.1">
    <property type="nucleotide sequence ID" value="NZ_JAPMLT010000012.1"/>
</dbReference>
<keyword evidence="1" id="KW-0812">Transmembrane</keyword>